<dbReference type="AlphaFoldDB" id="A0AA36D581"/>
<dbReference type="GO" id="GO:0007346">
    <property type="term" value="P:regulation of mitotic cell cycle"/>
    <property type="evidence" value="ECO:0007669"/>
    <property type="project" value="TreeGrafter"/>
</dbReference>
<comment type="subunit">
    <text evidence="12">Belongs to the multiprotein complex Integrator, at least composed of IntS1, IntS2, IntS3, IntS4, omd/IntS5, IntS6, defl/IntS7, IntS8, IntS9, IntS10, IntS11, IntS12, asun/IntS13, IntS14 and IntS15. The core complex associates with protein phosphatase 2A subunits mts/PP2A and Pp2A-29B, to form the Integrator-PP2A (INTAC) complex.</text>
</comment>
<dbReference type="GO" id="GO:0051301">
    <property type="term" value="P:cell division"/>
    <property type="evidence" value="ECO:0007669"/>
    <property type="project" value="UniProtKB-KW"/>
</dbReference>
<dbReference type="InterPro" id="IPR019355">
    <property type="entry name" value="Cell_cycle_regulator_Mat89Bb"/>
</dbReference>
<evidence type="ECO:0000256" key="7">
    <source>
        <dbReference type="ARBA" id="ARBA00023242"/>
    </source>
</evidence>
<comment type="similarity">
    <text evidence="11">Belongs to the Integrator subunit 13 family.</text>
</comment>
<dbReference type="GO" id="GO:0051642">
    <property type="term" value="P:centrosome localization"/>
    <property type="evidence" value="ECO:0007669"/>
    <property type="project" value="TreeGrafter"/>
</dbReference>
<protein>
    <recommendedName>
        <fullName evidence="3">Protein asunder</fullName>
    </recommendedName>
    <alternativeName>
        <fullName evidence="10">Cell cycle regulator Mat89Bb</fullName>
    </alternativeName>
    <alternativeName>
        <fullName evidence="9">Set apart in position or space protein</fullName>
    </alternativeName>
</protein>
<keyword evidence="4" id="KW-0963">Cytoplasm</keyword>
<evidence type="ECO:0000256" key="11">
    <source>
        <dbReference type="ARBA" id="ARBA00061603"/>
    </source>
</evidence>
<feature type="non-terminal residue" evidence="13">
    <location>
        <position position="147"/>
    </location>
</feature>
<sequence length="147" mass="16391">MAPPAEAQPGKLGADHKVIVVLDHGPRFGRMSGEELPVLIKDLTDGKQRQAAKITKTIWTLAVESTLDMHRVVGDIFPNDDRLMRFVLSDGVGRFLTAHMDNRNHWFEELLTNKQLVSSFATAGKPLESEDCTILCGAFLCFIQKRT</sequence>
<evidence type="ECO:0000256" key="1">
    <source>
        <dbReference type="ARBA" id="ARBA00004123"/>
    </source>
</evidence>
<comment type="caution">
    <text evidence="13">The sequence shown here is derived from an EMBL/GenBank/DDBJ whole genome shotgun (WGS) entry which is preliminary data.</text>
</comment>
<dbReference type="EMBL" id="CATQJA010002659">
    <property type="protein sequence ID" value="CAJ0580013.1"/>
    <property type="molecule type" value="Genomic_DNA"/>
</dbReference>
<name>A0AA36D581_9BILA</name>
<evidence type="ECO:0000256" key="8">
    <source>
        <dbReference type="ARBA" id="ARBA00023306"/>
    </source>
</evidence>
<keyword evidence="6" id="KW-0498">Mitosis</keyword>
<reference evidence="13" key="1">
    <citation type="submission" date="2023-06" db="EMBL/GenBank/DDBJ databases">
        <authorList>
            <person name="Delattre M."/>
        </authorList>
    </citation>
    <scope>NUCLEOTIDE SEQUENCE</scope>
    <source>
        <strain evidence="13">AF72</strain>
    </source>
</reference>
<evidence type="ECO:0000256" key="10">
    <source>
        <dbReference type="ARBA" id="ARBA00032585"/>
    </source>
</evidence>
<evidence type="ECO:0000313" key="13">
    <source>
        <dbReference type="EMBL" id="CAJ0580013.1"/>
    </source>
</evidence>
<proteinExistence type="inferred from homology"/>
<dbReference type="Pfam" id="PF10221">
    <property type="entry name" value="Mat89Bb"/>
    <property type="match status" value="1"/>
</dbReference>
<comment type="subcellular location">
    <subcellularLocation>
        <location evidence="2">Cytoplasm</location>
        <location evidence="2">Perinuclear region</location>
    </subcellularLocation>
    <subcellularLocation>
        <location evidence="1">Nucleus</location>
    </subcellularLocation>
</comment>
<evidence type="ECO:0000256" key="6">
    <source>
        <dbReference type="ARBA" id="ARBA00022776"/>
    </source>
</evidence>
<keyword evidence="14" id="KW-1185">Reference proteome</keyword>
<accession>A0AA36D581</accession>
<dbReference type="Proteomes" id="UP001177023">
    <property type="component" value="Unassembled WGS sequence"/>
</dbReference>
<evidence type="ECO:0000256" key="9">
    <source>
        <dbReference type="ARBA" id="ARBA00030658"/>
    </source>
</evidence>
<keyword evidence="7" id="KW-0539">Nucleus</keyword>
<dbReference type="GO" id="GO:0048471">
    <property type="term" value="C:perinuclear region of cytoplasm"/>
    <property type="evidence" value="ECO:0007669"/>
    <property type="project" value="UniProtKB-SubCell"/>
</dbReference>
<dbReference type="PANTHER" id="PTHR12955:SF1">
    <property type="entry name" value="INTEGRATOR COMPLEX SUBUNIT 13"/>
    <property type="match status" value="1"/>
</dbReference>
<evidence type="ECO:0000313" key="14">
    <source>
        <dbReference type="Proteomes" id="UP001177023"/>
    </source>
</evidence>
<evidence type="ECO:0000256" key="2">
    <source>
        <dbReference type="ARBA" id="ARBA00004556"/>
    </source>
</evidence>
<organism evidence="13 14">
    <name type="scientific">Mesorhabditis spiculigera</name>
    <dbReference type="NCBI Taxonomy" id="96644"/>
    <lineage>
        <taxon>Eukaryota</taxon>
        <taxon>Metazoa</taxon>
        <taxon>Ecdysozoa</taxon>
        <taxon>Nematoda</taxon>
        <taxon>Chromadorea</taxon>
        <taxon>Rhabditida</taxon>
        <taxon>Rhabditina</taxon>
        <taxon>Rhabditomorpha</taxon>
        <taxon>Rhabditoidea</taxon>
        <taxon>Rhabditidae</taxon>
        <taxon>Mesorhabditinae</taxon>
        <taxon>Mesorhabditis</taxon>
    </lineage>
</organism>
<evidence type="ECO:0000256" key="12">
    <source>
        <dbReference type="ARBA" id="ARBA00065185"/>
    </source>
</evidence>
<keyword evidence="8" id="KW-0131">Cell cycle</keyword>
<dbReference type="PANTHER" id="PTHR12955">
    <property type="entry name" value="SARCOMA ANTIGEN NY-SAR-95-RELATED"/>
    <property type="match status" value="1"/>
</dbReference>
<evidence type="ECO:0000256" key="5">
    <source>
        <dbReference type="ARBA" id="ARBA00022618"/>
    </source>
</evidence>
<dbReference type="GO" id="GO:0032039">
    <property type="term" value="C:integrator complex"/>
    <property type="evidence" value="ECO:0007669"/>
    <property type="project" value="TreeGrafter"/>
</dbReference>
<evidence type="ECO:0000256" key="4">
    <source>
        <dbReference type="ARBA" id="ARBA00022490"/>
    </source>
</evidence>
<keyword evidence="5" id="KW-0132">Cell division</keyword>
<evidence type="ECO:0000256" key="3">
    <source>
        <dbReference type="ARBA" id="ARBA00020501"/>
    </source>
</evidence>
<gene>
    <name evidence="13" type="ORF">MSPICULIGERA_LOCUS18216</name>
</gene>